<dbReference type="Proteomes" id="UP000046395">
    <property type="component" value="Unassembled WGS sequence"/>
</dbReference>
<evidence type="ECO:0000313" key="2">
    <source>
        <dbReference type="Proteomes" id="UP000046395"/>
    </source>
</evidence>
<dbReference type="AlphaFoldDB" id="A0A5S6QXW5"/>
<protein>
    <submittedName>
        <fullName evidence="3">Mononeg_mRNAcap domain-containing protein</fullName>
    </submittedName>
</protein>
<reference evidence="3" key="1">
    <citation type="submission" date="2019-12" db="UniProtKB">
        <authorList>
            <consortium name="WormBaseParasite"/>
        </authorList>
    </citation>
    <scope>IDENTIFICATION</scope>
</reference>
<dbReference type="InterPro" id="IPR026890">
    <property type="entry name" value="Mononeg_mRNAcap"/>
</dbReference>
<sequence>MYEMDVMSHLGDLYKQSRYTSHTYIGCSKTLADRWRSESWFPGQGVPIEVVTMPHPLEQFKLARLTDIPRDLSHGLVYIMENDPDSNPLTSRRPHRPFVGAITRERKDIHGCAHGGEK</sequence>
<organism evidence="2 3">
    <name type="scientific">Trichuris muris</name>
    <name type="common">Mouse whipworm</name>
    <dbReference type="NCBI Taxonomy" id="70415"/>
    <lineage>
        <taxon>Eukaryota</taxon>
        <taxon>Metazoa</taxon>
        <taxon>Ecdysozoa</taxon>
        <taxon>Nematoda</taxon>
        <taxon>Enoplea</taxon>
        <taxon>Dorylaimia</taxon>
        <taxon>Trichinellida</taxon>
        <taxon>Trichuridae</taxon>
        <taxon>Trichuris</taxon>
    </lineage>
</organism>
<name>A0A5S6QXW5_TRIMR</name>
<feature type="domain" description="Mononegavirales mRNA-capping" evidence="1">
    <location>
        <begin position="27"/>
        <end position="110"/>
    </location>
</feature>
<dbReference type="Pfam" id="PF14318">
    <property type="entry name" value="Mononeg_mRNAcap"/>
    <property type="match status" value="1"/>
</dbReference>
<dbReference type="WBParaSite" id="TMUE_3000012095.1">
    <property type="protein sequence ID" value="TMUE_3000012095.1"/>
    <property type="gene ID" value="WBGene00293920"/>
</dbReference>
<proteinExistence type="predicted"/>
<accession>A0A5S6QXW5</accession>
<evidence type="ECO:0000259" key="1">
    <source>
        <dbReference type="Pfam" id="PF14318"/>
    </source>
</evidence>
<keyword evidence="2" id="KW-1185">Reference proteome</keyword>
<evidence type="ECO:0000313" key="3">
    <source>
        <dbReference type="WBParaSite" id="TMUE_3000012095.1"/>
    </source>
</evidence>